<dbReference type="PANTHER" id="PTHR45228">
    <property type="entry name" value="CYCLIC DI-GMP PHOSPHODIESTERASE TM_0186-RELATED"/>
    <property type="match status" value="1"/>
</dbReference>
<dbReference type="CDD" id="cd00077">
    <property type="entry name" value="HDc"/>
    <property type="match status" value="1"/>
</dbReference>
<keyword evidence="1" id="KW-1133">Transmembrane helix</keyword>
<keyword evidence="4" id="KW-1185">Reference proteome</keyword>
<dbReference type="InterPro" id="IPR037522">
    <property type="entry name" value="HD_GYP_dom"/>
</dbReference>
<gene>
    <name evidence="3" type="ORF">HP555_10105</name>
</gene>
<feature type="domain" description="HD-GYP" evidence="2">
    <location>
        <begin position="225"/>
        <end position="420"/>
    </location>
</feature>
<dbReference type="Gene3D" id="1.10.3210.10">
    <property type="entry name" value="Hypothetical protein af1432"/>
    <property type="match status" value="1"/>
</dbReference>
<feature type="transmembrane region" description="Helical" evidence="1">
    <location>
        <begin position="12"/>
        <end position="38"/>
    </location>
</feature>
<protein>
    <submittedName>
        <fullName evidence="3">HD-GYP domain-containing protein</fullName>
    </submittedName>
</protein>
<dbReference type="AlphaFoldDB" id="A0A7T5VEB3"/>
<dbReference type="SMART" id="SM00471">
    <property type="entry name" value="HDc"/>
    <property type="match status" value="1"/>
</dbReference>
<name>A0A7T5VEB3_9BACT</name>
<dbReference type="SUPFAM" id="SSF109604">
    <property type="entry name" value="HD-domain/PDEase-like"/>
    <property type="match status" value="1"/>
</dbReference>
<evidence type="ECO:0000256" key="1">
    <source>
        <dbReference type="SAM" id="Phobius"/>
    </source>
</evidence>
<keyword evidence="1" id="KW-0812">Transmembrane</keyword>
<evidence type="ECO:0000259" key="2">
    <source>
        <dbReference type="PROSITE" id="PS51832"/>
    </source>
</evidence>
<keyword evidence="1" id="KW-0472">Membrane</keyword>
<accession>A0A7T5VEB3</accession>
<evidence type="ECO:0000313" key="4">
    <source>
        <dbReference type="Proteomes" id="UP000596092"/>
    </source>
</evidence>
<proteinExistence type="predicted"/>
<reference evidence="3 4" key="1">
    <citation type="submission" date="2020-05" db="EMBL/GenBank/DDBJ databases">
        <title>Complete genome of Desulfobulbus oligotrophicus.</title>
        <authorList>
            <person name="Podar M."/>
        </authorList>
    </citation>
    <scope>NUCLEOTIDE SEQUENCE [LARGE SCALE GENOMIC DNA]</scope>
    <source>
        <strain evidence="3 4">Prop6</strain>
    </source>
</reference>
<dbReference type="KEGG" id="dog:HP555_10105"/>
<dbReference type="Proteomes" id="UP000596092">
    <property type="component" value="Chromosome"/>
</dbReference>
<dbReference type="RefSeq" id="WP_199262100.1">
    <property type="nucleotide sequence ID" value="NZ_CP054140.1"/>
</dbReference>
<dbReference type="NCBIfam" id="TIGR00277">
    <property type="entry name" value="HDIG"/>
    <property type="match status" value="1"/>
</dbReference>
<dbReference type="PROSITE" id="PS51832">
    <property type="entry name" value="HD_GYP"/>
    <property type="match status" value="1"/>
</dbReference>
<dbReference type="PANTHER" id="PTHR45228:SF5">
    <property type="entry name" value="CYCLIC DI-GMP PHOSPHODIESTERASE VC_1348-RELATED"/>
    <property type="match status" value="1"/>
</dbReference>
<dbReference type="InterPro" id="IPR052020">
    <property type="entry name" value="Cyclic_di-GMP/3'3'-cGAMP_PDE"/>
</dbReference>
<sequence>MPTPRPPVLHRFIYRVLTVRLLLMTAVICSATGTMVFFTERQHLTTEVTRSTQQGLHQLLARSILIAEEDHVNSQAAFLQALDERFTALAAQQNSGSYVYGGFYRSDDPHQTEERLNTDYTYAKTVERYVRVHPPPTGNVELAEVVTLGDRLHIHVILPIFDQKQEQTGSVRVLFAPSDTVLKGMQKKLRRILILIILTVLATSVLLYPVIVHLVNRLTIFSHNLLKANLDTFALLANVIAKRDSNTADHHFRVTLYAVHLAESMGLAATEIQTLIKGAFLHDIGKIGVRDEILLKTGELNKEESRLMQDHVHHGTDIITGSGWLADAAQIIENHHEKFDGSGYPQGKAGADIPLPARIFAVVDVFDALTSKRPYKEPLSWQAASAVLERGRNTHFDPQILSAFQALIPELYRAYVDCSPRKLEDDLRAVFNHYFNERMTIYY</sequence>
<organism evidence="3 4">
    <name type="scientific">Desulfobulbus oligotrophicus</name>
    <dbReference type="NCBI Taxonomy" id="1909699"/>
    <lineage>
        <taxon>Bacteria</taxon>
        <taxon>Pseudomonadati</taxon>
        <taxon>Thermodesulfobacteriota</taxon>
        <taxon>Desulfobulbia</taxon>
        <taxon>Desulfobulbales</taxon>
        <taxon>Desulfobulbaceae</taxon>
        <taxon>Desulfobulbus</taxon>
    </lineage>
</organism>
<dbReference type="Pfam" id="PF13487">
    <property type="entry name" value="HD_5"/>
    <property type="match status" value="1"/>
</dbReference>
<feature type="transmembrane region" description="Helical" evidence="1">
    <location>
        <begin position="192"/>
        <end position="215"/>
    </location>
</feature>
<dbReference type="InterPro" id="IPR006675">
    <property type="entry name" value="HDIG_dom"/>
</dbReference>
<evidence type="ECO:0000313" key="3">
    <source>
        <dbReference type="EMBL" id="QQG66189.1"/>
    </source>
</evidence>
<dbReference type="InterPro" id="IPR003607">
    <property type="entry name" value="HD/PDEase_dom"/>
</dbReference>
<dbReference type="EMBL" id="CP054140">
    <property type="protein sequence ID" value="QQG66189.1"/>
    <property type="molecule type" value="Genomic_DNA"/>
</dbReference>